<proteinExistence type="predicted"/>
<name>A0A0G4E653_PSEFS</name>
<organism evidence="1">
    <name type="scientific">Pseudomonas fluorescens (strain SBW25)</name>
    <dbReference type="NCBI Taxonomy" id="216595"/>
    <lineage>
        <taxon>Bacteria</taxon>
        <taxon>Pseudomonadati</taxon>
        <taxon>Pseudomonadota</taxon>
        <taxon>Gammaproteobacteria</taxon>
        <taxon>Pseudomonadales</taxon>
        <taxon>Pseudomonadaceae</taxon>
        <taxon>Pseudomonas</taxon>
    </lineage>
</organism>
<gene>
    <name evidence="1" type="ORF">PQBR55_0114</name>
</gene>
<accession>A0A0G4E653</accession>
<dbReference type="EMBL" id="LN713927">
    <property type="protein sequence ID" value="CEK42493.1"/>
    <property type="molecule type" value="Genomic_DNA"/>
</dbReference>
<dbReference type="AlphaFoldDB" id="A0A0G4E653"/>
<protein>
    <submittedName>
        <fullName evidence="1">Uncharacterized protein</fullName>
    </submittedName>
</protein>
<sequence length="83" mass="9310">MHFELGLVLPRLLSVSPAEVDVELSTALQDLHYPENPEAGRKARSRIAKILKAINHEKSQLRQLLIRENTSIAGRKIPAIFSL</sequence>
<reference evidence="1" key="1">
    <citation type="submission" date="2014-12" db="EMBL/GenBank/DDBJ databases">
        <authorList>
            <person name="Hall J."/>
        </authorList>
    </citation>
    <scope>NUCLEOTIDE SEQUENCE [LARGE SCALE GENOMIC DNA]</scope>
    <source>
        <strain evidence="1">SBW25</strain>
        <plasmid evidence="1">pQBR55</plasmid>
    </source>
</reference>
<reference evidence="1" key="2">
    <citation type="submission" date="2015-06" db="EMBL/GenBank/DDBJ databases">
        <title>Environmentally co-occuring mercury resistance plasmids are genetically and phenotypically diverse and confer variable context-dependent fitness effects.</title>
        <authorList>
            <person name="Hall J.P.J."/>
            <person name="Harrison E."/>
            <person name="Lilley A.K."/>
            <person name="Paterson S."/>
            <person name="Spiers A.J."/>
            <person name="Brockhurst M.A."/>
        </authorList>
    </citation>
    <scope>NUCLEOTIDE SEQUENCE [LARGE SCALE GENOMIC DNA]</scope>
    <source>
        <strain evidence="1">SBW25</strain>
        <plasmid evidence="1">pQBR55</plasmid>
    </source>
</reference>
<keyword evidence="1" id="KW-0614">Plasmid</keyword>
<geneLocation type="plasmid" evidence="1">
    <name>pQBR55</name>
</geneLocation>
<evidence type="ECO:0000313" key="1">
    <source>
        <dbReference type="EMBL" id="CEK42493.1"/>
    </source>
</evidence>